<dbReference type="Gene3D" id="3.60.40.10">
    <property type="entry name" value="PPM-type phosphatase domain"/>
    <property type="match status" value="1"/>
</dbReference>
<dbReference type="InterPro" id="IPR036457">
    <property type="entry name" value="PPM-type-like_dom_sf"/>
</dbReference>
<accession>A0ABN5SAQ7</accession>
<protein>
    <submittedName>
        <fullName evidence="2">Protein phosphatase 2C domain-containing protein</fullName>
    </submittedName>
</protein>
<dbReference type="Pfam" id="PF13672">
    <property type="entry name" value="PP2C_2"/>
    <property type="match status" value="1"/>
</dbReference>
<dbReference type="InterPro" id="IPR001932">
    <property type="entry name" value="PPM-type_phosphatase-like_dom"/>
</dbReference>
<name>A0ABN5SAQ7_9FLAO</name>
<proteinExistence type="predicted"/>
<keyword evidence="3" id="KW-1185">Reference proteome</keyword>
<evidence type="ECO:0000259" key="1">
    <source>
        <dbReference type="Pfam" id="PF13672"/>
    </source>
</evidence>
<gene>
    <name evidence="2" type="ORF">EG359_09850</name>
</gene>
<evidence type="ECO:0000313" key="3">
    <source>
        <dbReference type="Proteomes" id="UP000279541"/>
    </source>
</evidence>
<feature type="domain" description="PPM-type phosphatase" evidence="1">
    <location>
        <begin position="152"/>
        <end position="380"/>
    </location>
</feature>
<dbReference type="SUPFAM" id="SSF81606">
    <property type="entry name" value="PP2C-like"/>
    <property type="match status" value="1"/>
</dbReference>
<dbReference type="Proteomes" id="UP000279541">
    <property type="component" value="Chromosome"/>
</dbReference>
<evidence type="ECO:0000313" key="2">
    <source>
        <dbReference type="EMBL" id="AZA99907.1"/>
    </source>
</evidence>
<sequence length="423" mass="48668">MMKIPSFYLRTRKKVMEKASIYQEKEEFKEAHWVLKNANAGKPYEFSFEMADFPNIRIKNIGNLAETGLTFENNRISGTAMTNNLYHLDLEFFHTEDQGTIDYKRVQLLVNVDPKDLWKNIPSDKTADFYKEDEVSLKGKFLDKKIVVVSKRGRSHAHEGKFREDDFAVNELPADWSIISVSDGAGSAKAAREGSRIATTSINDFFSSPEILDEIERNINIIYSSEHSETVRNECRQNVIRFLYEGVLSVHNTLEKKAIENNFSINDLHATLIFALVKKFSFGYVILTFGVGDCPINLINPDFSKVQLLNPMDVGEFSGGTRFITMKEIFNDHIASRFRITCVNNFSHLVLMTDGIYDPKFLTENKLENTESWTTFFNDLNGDNEDHAKVDFINDAEIDHQLLNWTDFWSRGNHDDRTLAIIY</sequence>
<organism evidence="2 3">
    <name type="scientific">Chryseobacterium joostei</name>
    <dbReference type="NCBI Taxonomy" id="112234"/>
    <lineage>
        <taxon>Bacteria</taxon>
        <taxon>Pseudomonadati</taxon>
        <taxon>Bacteroidota</taxon>
        <taxon>Flavobacteriia</taxon>
        <taxon>Flavobacteriales</taxon>
        <taxon>Weeksellaceae</taxon>
        <taxon>Chryseobacterium group</taxon>
        <taxon>Chryseobacterium</taxon>
    </lineage>
</organism>
<dbReference type="EMBL" id="CP033926">
    <property type="protein sequence ID" value="AZA99907.1"/>
    <property type="molecule type" value="Genomic_DNA"/>
</dbReference>
<reference evidence="2 3" key="1">
    <citation type="submission" date="2018-11" db="EMBL/GenBank/DDBJ databases">
        <title>Proposal to divide the Flavobacteriaceae and reorganize its genera based on Amino Acid Identity values calculated from whole genome sequences.</title>
        <authorList>
            <person name="Nicholson A.C."/>
            <person name="Gulvik C.A."/>
            <person name="Whitney A.M."/>
            <person name="Humrighouse B.W."/>
            <person name="Bell M."/>
            <person name="Holmes B."/>
            <person name="Steigerwalt A.G."/>
            <person name="Villarma A."/>
            <person name="Sheth M."/>
            <person name="Batra D."/>
            <person name="Pryor J."/>
            <person name="Bernardet J.-F."/>
            <person name="Hugo C."/>
            <person name="Kampfer P."/>
            <person name="Newman J."/>
            <person name="McQuiston J.R."/>
        </authorList>
    </citation>
    <scope>NUCLEOTIDE SEQUENCE [LARGE SCALE GENOMIC DNA]</scope>
    <source>
        <strain evidence="2 3">DSM 16927</strain>
    </source>
</reference>